<reference evidence="2 3" key="2">
    <citation type="submission" date="2020-02" db="EMBL/GenBank/DDBJ databases">
        <title>Genome sequences of Thiorhodococcus mannitoliphagus and Thiorhodococcus minor, purple sulfur photosynthetic bacteria in the gammaproteobacterial family, Chromatiaceae.</title>
        <authorList>
            <person name="Aviles F.A."/>
            <person name="Meyer T.E."/>
            <person name="Kyndt J.A."/>
        </authorList>
    </citation>
    <scope>NUCLEOTIDE SEQUENCE [LARGE SCALE GENOMIC DNA]</scope>
    <source>
        <strain evidence="2 3">DSM 18266</strain>
    </source>
</reference>
<reference evidence="3" key="1">
    <citation type="journal article" date="2020" name="Microbiol. Resour. Announc.">
        <title>Draft Genome Sequences of Thiorhodococcus mannitoliphagus and Thiorhodococcus minor, Purple Sulfur Photosynthetic Bacteria in the Gammaproteobacterial Family Chromatiaceae.</title>
        <authorList>
            <person name="Aviles F.A."/>
            <person name="Meyer T.E."/>
            <person name="Kyndt J.A."/>
        </authorList>
    </citation>
    <scope>NUCLEOTIDE SEQUENCE [LARGE SCALE GENOMIC DNA]</scope>
    <source>
        <strain evidence="3">DSM 18266</strain>
    </source>
</reference>
<accession>A0A6P1E3U6</accession>
<name>A0A6P1E3U6_9GAMM</name>
<gene>
    <name evidence="2" type="ORF">G3480_26400</name>
</gene>
<feature type="signal peptide" evidence="1">
    <location>
        <begin position="1"/>
        <end position="18"/>
    </location>
</feature>
<dbReference type="EMBL" id="JAAIJR010000305">
    <property type="protein sequence ID" value="NEX23753.1"/>
    <property type="molecule type" value="Genomic_DNA"/>
</dbReference>
<dbReference type="AlphaFoldDB" id="A0A6P1E3U6"/>
<protein>
    <submittedName>
        <fullName evidence="2">Uncharacterized protein</fullName>
    </submittedName>
</protein>
<keyword evidence="1" id="KW-0732">Signal</keyword>
<comment type="caution">
    <text evidence="2">The sequence shown here is derived from an EMBL/GenBank/DDBJ whole genome shotgun (WGS) entry which is preliminary data.</text>
</comment>
<evidence type="ECO:0000313" key="2">
    <source>
        <dbReference type="EMBL" id="NEX23753.1"/>
    </source>
</evidence>
<dbReference type="Proteomes" id="UP000471640">
    <property type="component" value="Unassembled WGS sequence"/>
</dbReference>
<keyword evidence="3" id="KW-1185">Reference proteome</keyword>
<dbReference type="RefSeq" id="WP_164657165.1">
    <property type="nucleotide sequence ID" value="NZ_JAAIJR010000305.1"/>
</dbReference>
<evidence type="ECO:0000313" key="3">
    <source>
        <dbReference type="Proteomes" id="UP000471640"/>
    </source>
</evidence>
<organism evidence="2 3">
    <name type="scientific">Thiorhodococcus mannitoliphagus</name>
    <dbReference type="NCBI Taxonomy" id="329406"/>
    <lineage>
        <taxon>Bacteria</taxon>
        <taxon>Pseudomonadati</taxon>
        <taxon>Pseudomonadota</taxon>
        <taxon>Gammaproteobacteria</taxon>
        <taxon>Chromatiales</taxon>
        <taxon>Chromatiaceae</taxon>
        <taxon>Thiorhodococcus</taxon>
    </lineage>
</organism>
<evidence type="ECO:0000256" key="1">
    <source>
        <dbReference type="SAM" id="SignalP"/>
    </source>
</evidence>
<feature type="chain" id="PRO_5026944794" evidence="1">
    <location>
        <begin position="19"/>
        <end position="193"/>
    </location>
</feature>
<proteinExistence type="predicted"/>
<sequence>MKRILAVVFCVFPAYLLANDTYDPATGIVHMPNVKVGETNFEVNLQHQGDLVFSVASADPIIMPERFSMEWLNGKTLYDVWYGGGFDSYGNDMDGDVPVVAKIVFEADGTAIVTGLLNYQNETLTYDVDSNGGLYFDGDPSLIAVVCGSTSQYLRADFYENGETSPETRNAFFFTEEDAMNAAKLISGISPCS</sequence>